<proteinExistence type="predicted"/>
<dbReference type="GO" id="GO:0044550">
    <property type="term" value="P:secondary metabolite biosynthetic process"/>
    <property type="evidence" value="ECO:0007669"/>
    <property type="project" value="TreeGrafter"/>
</dbReference>
<feature type="compositionally biased region" description="Basic residues" evidence="1">
    <location>
        <begin position="1"/>
        <end position="12"/>
    </location>
</feature>
<reference evidence="4 5" key="1">
    <citation type="submission" date="2018-10" db="EMBL/GenBank/DDBJ databases">
        <title>Isolation, diversity and antifungal activity of actinobacteria from wheat.</title>
        <authorList>
            <person name="Han C."/>
        </authorList>
    </citation>
    <scope>NUCLEOTIDE SEQUENCE [LARGE SCALE GENOMIC DNA]</scope>
    <source>
        <strain evidence="4 5">NEAU-YY642</strain>
    </source>
</reference>
<dbReference type="Gene3D" id="3.40.50.12780">
    <property type="entry name" value="N-terminal domain of ligase-like"/>
    <property type="match status" value="1"/>
</dbReference>
<dbReference type="Proteomes" id="UP000278673">
    <property type="component" value="Unassembled WGS sequence"/>
</dbReference>
<evidence type="ECO:0000313" key="5">
    <source>
        <dbReference type="Proteomes" id="UP000278673"/>
    </source>
</evidence>
<evidence type="ECO:0000313" key="4">
    <source>
        <dbReference type="EMBL" id="RMI43390.1"/>
    </source>
</evidence>
<dbReference type="InterPro" id="IPR020845">
    <property type="entry name" value="AMP-binding_CS"/>
</dbReference>
<dbReference type="Pfam" id="PF00501">
    <property type="entry name" value="AMP-binding"/>
    <property type="match status" value="1"/>
</dbReference>
<dbReference type="SUPFAM" id="SSF56801">
    <property type="entry name" value="Acetyl-CoA synthetase-like"/>
    <property type="match status" value="1"/>
</dbReference>
<dbReference type="GO" id="GO:0005737">
    <property type="term" value="C:cytoplasm"/>
    <property type="evidence" value="ECO:0007669"/>
    <property type="project" value="TreeGrafter"/>
</dbReference>
<feature type="domain" description="AMP-binding enzyme C-terminal" evidence="3">
    <location>
        <begin position="447"/>
        <end position="528"/>
    </location>
</feature>
<keyword evidence="5" id="KW-1185">Reference proteome</keyword>
<protein>
    <submittedName>
        <fullName evidence="4">Amino acid adenylation domain-containing protein</fullName>
    </submittedName>
</protein>
<comment type="caution">
    <text evidence="4">The sequence shown here is derived from an EMBL/GenBank/DDBJ whole genome shotgun (WGS) entry which is preliminary data.</text>
</comment>
<feature type="region of interest" description="Disordered" evidence="1">
    <location>
        <begin position="1"/>
        <end position="29"/>
    </location>
</feature>
<sequence>MAPPGRRPRRSGPLRPPGKESCPVPDLVDRPPLDVPLLPELVARWASERPNATAVLAAGTTLDHATLDRLSRRAAARLRALGVPPEGRVAVLATRTVATVALFLGVLRAGRVLVPLGPDHPADRTARVLADSAPHLVVADAPSSLPEGTASVPAAAFLDDRSEENEENADGPCAARDALHPDQLAYLLYTSGSTGEPKGVAVTHRALANCLTATAADSGIRPGDRLLAVTGWTFDIAFLETFLPLVAGGETVLAGDGEAGDGHRLAALLDRTRPRFLHATPALWEILLLAGWPGDLALEAWCGGDVVSPRLAARLTARTAGVRHLYGPTETTLYVLSRLLPPGPQPGVLPAGAPIAGVTARVTGRDLAEAPAGATGELCVGGVALARGYHGRPGATALRFVPAPGTVGGRLYRTGDLARRRADGEFELRGRADRQVKIRGHRVEPAEVEHVLTGHPALTAACVVPVAVRGETASLTAVVCPGVPVPTTEAARRLLAGVRERVAAALPEAMRPADYALLPELPLTVNGKVNRALLAALAATRHSAPAPSAADAAPPDLGPLLRGRLTRRRAGRPGVPAVVFVAEGREEARALDGWIAALEETRPVWLLDPTAPPDATRPPAAPFLLAGLRRGASAAFRVAAEARAAHGAWPPLVIVDPAGPSGPPPGRRPPRELVQWVRLTGGRADDAGPETAEADAADAAWRRLTGHRRPLSLGPCDVPGVPSDDVAERLAALVYALG</sequence>
<dbReference type="Gene3D" id="3.30.300.30">
    <property type="match status" value="1"/>
</dbReference>
<dbReference type="PROSITE" id="PS00455">
    <property type="entry name" value="AMP_BINDING"/>
    <property type="match status" value="1"/>
</dbReference>
<evidence type="ECO:0000259" key="3">
    <source>
        <dbReference type="Pfam" id="PF13193"/>
    </source>
</evidence>
<name>A0A3M2M2Q7_9ACTN</name>
<dbReference type="NCBIfam" id="TIGR01733">
    <property type="entry name" value="AA-adenyl-dom"/>
    <property type="match status" value="1"/>
</dbReference>
<evidence type="ECO:0000259" key="2">
    <source>
        <dbReference type="Pfam" id="PF00501"/>
    </source>
</evidence>
<dbReference type="InterPro" id="IPR025110">
    <property type="entry name" value="AMP-bd_C"/>
</dbReference>
<evidence type="ECO:0000256" key="1">
    <source>
        <dbReference type="SAM" id="MobiDB-lite"/>
    </source>
</evidence>
<dbReference type="EMBL" id="RFFJ01000025">
    <property type="protein sequence ID" value="RMI43390.1"/>
    <property type="molecule type" value="Genomic_DNA"/>
</dbReference>
<feature type="domain" description="AMP-dependent synthetase/ligase" evidence="2">
    <location>
        <begin position="43"/>
        <end position="390"/>
    </location>
</feature>
<dbReference type="PANTHER" id="PTHR45527:SF1">
    <property type="entry name" value="FATTY ACID SYNTHASE"/>
    <property type="match status" value="1"/>
</dbReference>
<accession>A0A3M2M2Q7</accession>
<dbReference type="GO" id="GO:0031177">
    <property type="term" value="F:phosphopantetheine binding"/>
    <property type="evidence" value="ECO:0007669"/>
    <property type="project" value="TreeGrafter"/>
</dbReference>
<dbReference type="InterPro" id="IPR045851">
    <property type="entry name" value="AMP-bd_C_sf"/>
</dbReference>
<organism evidence="4 5">
    <name type="scientific">Streptomyces triticirhizae</name>
    <dbReference type="NCBI Taxonomy" id="2483353"/>
    <lineage>
        <taxon>Bacteria</taxon>
        <taxon>Bacillati</taxon>
        <taxon>Actinomycetota</taxon>
        <taxon>Actinomycetes</taxon>
        <taxon>Kitasatosporales</taxon>
        <taxon>Streptomycetaceae</taxon>
        <taxon>Streptomyces</taxon>
    </lineage>
</organism>
<gene>
    <name evidence="4" type="ORF">EBN88_07515</name>
</gene>
<dbReference type="InterPro" id="IPR042099">
    <property type="entry name" value="ANL_N_sf"/>
</dbReference>
<dbReference type="PANTHER" id="PTHR45527">
    <property type="entry name" value="NONRIBOSOMAL PEPTIDE SYNTHETASE"/>
    <property type="match status" value="1"/>
</dbReference>
<dbReference type="AlphaFoldDB" id="A0A3M2M2Q7"/>
<dbReference type="InterPro" id="IPR010071">
    <property type="entry name" value="AA_adenyl_dom"/>
</dbReference>
<dbReference type="InterPro" id="IPR000873">
    <property type="entry name" value="AMP-dep_synth/lig_dom"/>
</dbReference>
<dbReference type="CDD" id="cd05930">
    <property type="entry name" value="A_NRPS"/>
    <property type="match status" value="1"/>
</dbReference>
<dbReference type="GO" id="GO:0043041">
    <property type="term" value="P:amino acid activation for nonribosomal peptide biosynthetic process"/>
    <property type="evidence" value="ECO:0007669"/>
    <property type="project" value="TreeGrafter"/>
</dbReference>
<dbReference type="Pfam" id="PF13193">
    <property type="entry name" value="AMP-binding_C"/>
    <property type="match status" value="1"/>
</dbReference>